<gene>
    <name evidence="3" type="ORF">J2T55_000503</name>
</gene>
<dbReference type="Gene3D" id="3.20.20.100">
    <property type="entry name" value="NADP-dependent oxidoreductase domain"/>
    <property type="match status" value="1"/>
</dbReference>
<organism evidence="3 4">
    <name type="scientific">Methylohalomonas lacus</name>
    <dbReference type="NCBI Taxonomy" id="398773"/>
    <lineage>
        <taxon>Bacteria</taxon>
        <taxon>Pseudomonadati</taxon>
        <taxon>Pseudomonadota</taxon>
        <taxon>Gammaproteobacteria</taxon>
        <taxon>Methylohalomonadales</taxon>
        <taxon>Methylohalomonadaceae</taxon>
        <taxon>Methylohalomonas</taxon>
    </lineage>
</organism>
<name>A0AAE3L0H1_9GAMM</name>
<dbReference type="InterPro" id="IPR050791">
    <property type="entry name" value="Aldo-Keto_reductase"/>
</dbReference>
<evidence type="ECO:0000313" key="3">
    <source>
        <dbReference type="EMBL" id="MCS3902499.1"/>
    </source>
</evidence>
<proteinExistence type="predicted"/>
<dbReference type="Proteomes" id="UP001204445">
    <property type="component" value="Unassembled WGS sequence"/>
</dbReference>
<dbReference type="Pfam" id="PF00248">
    <property type="entry name" value="Aldo_ket_red"/>
    <property type="match status" value="1"/>
</dbReference>
<dbReference type="InterPro" id="IPR036812">
    <property type="entry name" value="NAD(P)_OxRdtase_dom_sf"/>
</dbReference>
<keyword evidence="1" id="KW-0560">Oxidoreductase</keyword>
<protein>
    <submittedName>
        <fullName evidence="3">Aryl-alcohol dehydrogenase-like predicted oxidoreductase</fullName>
    </submittedName>
</protein>
<accession>A0AAE3L0H1</accession>
<dbReference type="InterPro" id="IPR023210">
    <property type="entry name" value="NADP_OxRdtase_dom"/>
</dbReference>
<dbReference type="PANTHER" id="PTHR43625:SF40">
    <property type="entry name" value="ALDO-KETO REDUCTASE YAKC [NADP(+)]"/>
    <property type="match status" value="1"/>
</dbReference>
<dbReference type="PANTHER" id="PTHR43625">
    <property type="entry name" value="AFLATOXIN B1 ALDEHYDE REDUCTASE"/>
    <property type="match status" value="1"/>
</dbReference>
<evidence type="ECO:0000256" key="1">
    <source>
        <dbReference type="ARBA" id="ARBA00023002"/>
    </source>
</evidence>
<evidence type="ECO:0000313" key="4">
    <source>
        <dbReference type="Proteomes" id="UP001204445"/>
    </source>
</evidence>
<comment type="caution">
    <text evidence="3">The sequence shown here is derived from an EMBL/GenBank/DDBJ whole genome shotgun (WGS) entry which is preliminary data.</text>
</comment>
<reference evidence="3" key="1">
    <citation type="submission" date="2022-08" db="EMBL/GenBank/DDBJ databases">
        <title>Genomic Encyclopedia of Type Strains, Phase III (KMG-III): the genomes of soil and plant-associated and newly described type strains.</title>
        <authorList>
            <person name="Whitman W."/>
        </authorList>
    </citation>
    <scope>NUCLEOTIDE SEQUENCE</scope>
    <source>
        <strain evidence="3">HMT 1</strain>
    </source>
</reference>
<sequence>MTLRRRLADTELTAVGLGAMPLSLAGAPEPATAIDVIHRFIDAGGDFIDSANVYSSTAAPGDNERLIARALSQHPQGRRVHVATKGGVQWTGRGWRANGRPQALRQACEQSLRDLDVERIFLYQLHAPDPDVDISESVGVLRDLQAAGRIAHIGLSNIDDAQLARAAEVTSIASVQNGLHPRRKQSLADGVVTRCREHGIAFIAHSPVGGYHDHARLADDKELRQLAQRYVTSVANLAIAWLLQLDEHMFVIAGARRVASVLASQRAMELALDADVMRSINRLVDW</sequence>
<dbReference type="GO" id="GO:0005737">
    <property type="term" value="C:cytoplasm"/>
    <property type="evidence" value="ECO:0007669"/>
    <property type="project" value="TreeGrafter"/>
</dbReference>
<dbReference type="EMBL" id="JANUCT010000003">
    <property type="protein sequence ID" value="MCS3902499.1"/>
    <property type="molecule type" value="Genomic_DNA"/>
</dbReference>
<dbReference type="AlphaFoldDB" id="A0AAE3L0H1"/>
<dbReference type="RefSeq" id="WP_259054041.1">
    <property type="nucleotide sequence ID" value="NZ_JANUCT010000003.1"/>
</dbReference>
<keyword evidence="4" id="KW-1185">Reference proteome</keyword>
<dbReference type="CDD" id="cd19088">
    <property type="entry name" value="AKR_AKR13B1"/>
    <property type="match status" value="1"/>
</dbReference>
<dbReference type="GO" id="GO:0016491">
    <property type="term" value="F:oxidoreductase activity"/>
    <property type="evidence" value="ECO:0007669"/>
    <property type="project" value="UniProtKB-KW"/>
</dbReference>
<dbReference type="SUPFAM" id="SSF51430">
    <property type="entry name" value="NAD(P)-linked oxidoreductase"/>
    <property type="match status" value="1"/>
</dbReference>
<feature type="domain" description="NADP-dependent oxidoreductase" evidence="2">
    <location>
        <begin position="15"/>
        <end position="283"/>
    </location>
</feature>
<evidence type="ECO:0000259" key="2">
    <source>
        <dbReference type="Pfam" id="PF00248"/>
    </source>
</evidence>